<dbReference type="PANTHER" id="PTHR10231">
    <property type="entry name" value="NUCLEOTIDE-SUGAR TRANSMEMBRANE TRANSPORTER"/>
    <property type="match status" value="1"/>
</dbReference>
<sequence>MFGSLTPLILAASGLKSSTGIVFNQASKHAAYSPSLTVALCETIKLFASFALLTRALHQERTGNLSASTLSQTGQGYLPVRADDLEAPDTEVKDKSRFTSNNDGASATHRSPSLLESSLDDHLRVPPTLMQHVLSQIFQMQGLRLIVPALIYVVQNNLYLYAASVLDPAYFQALWQMRILMSALLTCTVLKKRILPLQWLCILGIFGGVMLVKAATSAPRVSQQPSRVDAGATLSASIALCVAALLSSTAGVFLEYIFRDRKVNLWASNVQLSCFSILPAASIFIFGNSSNKAAVYHDLHASLWPTGAILCQSFNGMVIAILLKKAGVLINDLTSAVSIVLTFALNEMLFPASSTIGGVSDVMLVIVGSAVILACSVSYNRLIEALPKPRESRPPSTLDHALRQSIDVAIHSPASPVRSLSASSSASSPVATPPPHQPAGYFRTANLQKDDEKGYESAALIQMSELPFRSSLRSSP</sequence>
<keyword evidence="4 6" id="KW-0472">Membrane</keyword>
<feature type="region of interest" description="Disordered" evidence="5">
    <location>
        <begin position="417"/>
        <end position="442"/>
    </location>
</feature>
<evidence type="ECO:0000256" key="4">
    <source>
        <dbReference type="ARBA" id="ARBA00023136"/>
    </source>
</evidence>
<dbReference type="RefSeq" id="XP_016293112.1">
    <property type="nucleotide sequence ID" value="XM_016435358.1"/>
</dbReference>
<organism evidence="7 8">
    <name type="scientific">Kalmanozyma brasiliensis (strain GHG001)</name>
    <name type="common">Yeast</name>
    <name type="synonym">Pseudozyma brasiliensis</name>
    <dbReference type="NCBI Taxonomy" id="1365824"/>
    <lineage>
        <taxon>Eukaryota</taxon>
        <taxon>Fungi</taxon>
        <taxon>Dikarya</taxon>
        <taxon>Basidiomycota</taxon>
        <taxon>Ustilaginomycotina</taxon>
        <taxon>Ustilaginomycetes</taxon>
        <taxon>Ustilaginales</taxon>
        <taxon>Ustilaginaceae</taxon>
        <taxon>Kalmanozyma</taxon>
    </lineage>
</organism>
<evidence type="ECO:0000256" key="1">
    <source>
        <dbReference type="ARBA" id="ARBA00004141"/>
    </source>
</evidence>
<dbReference type="OMA" id="QMRILMS"/>
<gene>
    <name evidence="7" type="ORF">PSEUBRA_SCAF18g04660</name>
</gene>
<dbReference type="GO" id="GO:0015165">
    <property type="term" value="F:pyrimidine nucleotide-sugar transmembrane transporter activity"/>
    <property type="evidence" value="ECO:0007669"/>
    <property type="project" value="InterPro"/>
</dbReference>
<keyword evidence="3 6" id="KW-1133">Transmembrane helix</keyword>
<feature type="compositionally biased region" description="Low complexity" evidence="5">
    <location>
        <begin position="417"/>
        <end position="430"/>
    </location>
</feature>
<accession>V5EXD0</accession>
<dbReference type="GeneID" id="27417978"/>
<feature type="transmembrane region" description="Helical" evidence="6">
    <location>
        <begin position="362"/>
        <end position="383"/>
    </location>
</feature>
<evidence type="ECO:0000256" key="3">
    <source>
        <dbReference type="ARBA" id="ARBA00022989"/>
    </source>
</evidence>
<dbReference type="EMBL" id="KI545860">
    <property type="protein sequence ID" value="EST08123.1"/>
    <property type="molecule type" value="Genomic_DNA"/>
</dbReference>
<dbReference type="GO" id="GO:0000139">
    <property type="term" value="C:Golgi membrane"/>
    <property type="evidence" value="ECO:0007669"/>
    <property type="project" value="InterPro"/>
</dbReference>
<protein>
    <recommendedName>
        <fullName evidence="9">UDP-galactose transporter</fullName>
    </recommendedName>
</protein>
<dbReference type="HOGENOM" id="CLU_570112_0_0_1"/>
<proteinExistence type="predicted"/>
<dbReference type="SUPFAM" id="SSF103481">
    <property type="entry name" value="Multidrug resistance efflux transporter EmrE"/>
    <property type="match status" value="1"/>
</dbReference>
<reference evidence="8" key="1">
    <citation type="journal article" date="2013" name="Genome Announc.">
        <title>Draft genome sequence of Pseudozyma brasiliensis sp. nov. strain GHG001, a high producer of endo-1,4-xylanase isolated from an insect pest of sugarcane.</title>
        <authorList>
            <person name="Oliveira J.V.D.C."/>
            <person name="dos Santos R.A.C."/>
            <person name="Borges T.A."/>
            <person name="Riano-Pachon D.M."/>
            <person name="Goldman G.H."/>
        </authorList>
    </citation>
    <scope>NUCLEOTIDE SEQUENCE [LARGE SCALE GENOMIC DNA]</scope>
    <source>
        <strain evidence="8">GHG001</strain>
    </source>
</reference>
<feature type="region of interest" description="Disordered" evidence="5">
    <location>
        <begin position="88"/>
        <end position="112"/>
    </location>
</feature>
<evidence type="ECO:0008006" key="9">
    <source>
        <dbReference type="Google" id="ProtNLM"/>
    </source>
</evidence>
<dbReference type="Pfam" id="PF04142">
    <property type="entry name" value="Nuc_sug_transp"/>
    <property type="match status" value="1"/>
</dbReference>
<dbReference type="eggNOG" id="KOG2234">
    <property type="taxonomic scope" value="Eukaryota"/>
</dbReference>
<feature type="compositionally biased region" description="Polar residues" evidence="5">
    <location>
        <begin position="98"/>
        <end position="112"/>
    </location>
</feature>
<evidence type="ECO:0000256" key="6">
    <source>
        <dbReference type="SAM" id="Phobius"/>
    </source>
</evidence>
<dbReference type="AlphaFoldDB" id="V5EXD0"/>
<evidence type="ECO:0000313" key="7">
    <source>
        <dbReference type="EMBL" id="EST08123.1"/>
    </source>
</evidence>
<dbReference type="InterPro" id="IPR037185">
    <property type="entry name" value="EmrE-like"/>
</dbReference>
<keyword evidence="2 6" id="KW-0812">Transmembrane</keyword>
<feature type="transmembrane region" description="Helical" evidence="6">
    <location>
        <begin position="197"/>
        <end position="216"/>
    </location>
</feature>
<dbReference type="Proteomes" id="UP000019377">
    <property type="component" value="Unassembled WGS sequence"/>
</dbReference>
<evidence type="ECO:0000256" key="5">
    <source>
        <dbReference type="SAM" id="MobiDB-lite"/>
    </source>
</evidence>
<feature type="transmembrane region" description="Helical" evidence="6">
    <location>
        <begin position="330"/>
        <end position="350"/>
    </location>
</feature>
<feature type="transmembrane region" description="Helical" evidence="6">
    <location>
        <begin position="301"/>
        <end position="323"/>
    </location>
</feature>
<feature type="transmembrane region" description="Helical" evidence="6">
    <location>
        <begin position="145"/>
        <end position="163"/>
    </location>
</feature>
<evidence type="ECO:0000313" key="8">
    <source>
        <dbReference type="Proteomes" id="UP000019377"/>
    </source>
</evidence>
<feature type="transmembrane region" description="Helical" evidence="6">
    <location>
        <begin position="236"/>
        <end position="258"/>
    </location>
</feature>
<dbReference type="OrthoDB" id="408493at2759"/>
<comment type="subcellular location">
    <subcellularLocation>
        <location evidence="1">Membrane</location>
        <topology evidence="1">Multi-pass membrane protein</topology>
    </subcellularLocation>
</comment>
<dbReference type="InterPro" id="IPR007271">
    <property type="entry name" value="Nuc_sug_transpt"/>
</dbReference>
<keyword evidence="8" id="KW-1185">Reference proteome</keyword>
<evidence type="ECO:0000256" key="2">
    <source>
        <dbReference type="ARBA" id="ARBA00022692"/>
    </source>
</evidence>
<feature type="transmembrane region" description="Helical" evidence="6">
    <location>
        <begin position="270"/>
        <end position="289"/>
    </location>
</feature>
<name>V5EXD0_KALBG</name>